<dbReference type="OrthoDB" id="6337382at2759"/>
<feature type="domain" description="C-type lectin" evidence="5">
    <location>
        <begin position="147"/>
        <end position="260"/>
    </location>
</feature>
<dbReference type="SUPFAM" id="SSF56436">
    <property type="entry name" value="C-type lectin-like"/>
    <property type="match status" value="1"/>
</dbReference>
<keyword evidence="4" id="KW-0812">Transmembrane</keyword>
<organism evidence="6 7">
    <name type="scientific">Clupea harengus</name>
    <name type="common">Atlantic herring</name>
    <dbReference type="NCBI Taxonomy" id="7950"/>
    <lineage>
        <taxon>Eukaryota</taxon>
        <taxon>Metazoa</taxon>
        <taxon>Chordata</taxon>
        <taxon>Craniata</taxon>
        <taxon>Vertebrata</taxon>
        <taxon>Euteleostomi</taxon>
        <taxon>Actinopterygii</taxon>
        <taxon>Neopterygii</taxon>
        <taxon>Teleostei</taxon>
        <taxon>Clupei</taxon>
        <taxon>Clupeiformes</taxon>
        <taxon>Clupeoidei</taxon>
        <taxon>Clupeidae</taxon>
        <taxon>Clupea</taxon>
    </lineage>
</organism>
<sequence>MDNESYVNVSKLSVPGQRTRRERQRAGPRPAEVPHTNTSEAQDIQEKTLTNTRRMTGIYLLVAVGFMVVCALQLSLNIFLRVHYMSSTEIEQLQADINNLTSSAEIVQLKAEASSCLKEKDQLQEDHQKLKTRLCRMEGTCDGWVAFKSSTYYVSTEEKSWRESRQDCRDRGADLVIINSEEEQRFLHSLREMAWIGLFDKEADKVFHWVDGTTAFPTFWGIDQPTFSPDELYVIILRYYTAKESWFDSPCDGPKPWICEKNRFIL</sequence>
<dbReference type="InterPro" id="IPR050111">
    <property type="entry name" value="C-type_lectin/snaclec_domain"/>
</dbReference>
<evidence type="ECO:0000256" key="3">
    <source>
        <dbReference type="SAM" id="MobiDB-lite"/>
    </source>
</evidence>
<dbReference type="Gene3D" id="3.10.100.10">
    <property type="entry name" value="Mannose-Binding Protein A, subunit A"/>
    <property type="match status" value="1"/>
</dbReference>
<dbReference type="InterPro" id="IPR016187">
    <property type="entry name" value="CTDL_fold"/>
</dbReference>
<proteinExistence type="predicted"/>
<gene>
    <name evidence="7" type="primary">LOC105905493</name>
</gene>
<accession>A0A6P3W5K7</accession>
<dbReference type="AlphaFoldDB" id="A0A6P3W5K7"/>
<dbReference type="PANTHER" id="PTHR22803">
    <property type="entry name" value="MANNOSE, PHOSPHOLIPASE, LECTIN RECEPTOR RELATED"/>
    <property type="match status" value="1"/>
</dbReference>
<evidence type="ECO:0000256" key="1">
    <source>
        <dbReference type="ARBA" id="ARBA00022734"/>
    </source>
</evidence>
<keyword evidence="2" id="KW-0175">Coiled coil</keyword>
<keyword evidence="4" id="KW-0472">Membrane</keyword>
<evidence type="ECO:0000259" key="5">
    <source>
        <dbReference type="PROSITE" id="PS50041"/>
    </source>
</evidence>
<protein>
    <submittedName>
        <fullName evidence="7">CD209 antigen-like protein A</fullName>
    </submittedName>
</protein>
<dbReference type="GO" id="GO:0030246">
    <property type="term" value="F:carbohydrate binding"/>
    <property type="evidence" value="ECO:0007669"/>
    <property type="project" value="UniProtKB-KW"/>
</dbReference>
<keyword evidence="4" id="KW-1133">Transmembrane helix</keyword>
<dbReference type="SMART" id="SM00034">
    <property type="entry name" value="CLECT"/>
    <property type="match status" value="1"/>
</dbReference>
<feature type="compositionally biased region" description="Polar residues" evidence="3">
    <location>
        <begin position="1"/>
        <end position="11"/>
    </location>
</feature>
<dbReference type="GeneID" id="105905493"/>
<dbReference type="KEGG" id="char:105905493"/>
<feature type="region of interest" description="Disordered" evidence="3">
    <location>
        <begin position="1"/>
        <end position="42"/>
    </location>
</feature>
<dbReference type="InterPro" id="IPR033989">
    <property type="entry name" value="CD209-like_CTLD"/>
</dbReference>
<keyword evidence="6" id="KW-1185">Reference proteome</keyword>
<dbReference type="Pfam" id="PF00059">
    <property type="entry name" value="Lectin_C"/>
    <property type="match status" value="1"/>
</dbReference>
<evidence type="ECO:0000313" key="7">
    <source>
        <dbReference type="RefSeq" id="XP_012688953.2"/>
    </source>
</evidence>
<feature type="transmembrane region" description="Helical" evidence="4">
    <location>
        <begin position="58"/>
        <end position="80"/>
    </location>
</feature>
<dbReference type="InterPro" id="IPR001304">
    <property type="entry name" value="C-type_lectin-like"/>
</dbReference>
<dbReference type="PROSITE" id="PS50041">
    <property type="entry name" value="C_TYPE_LECTIN_2"/>
    <property type="match status" value="1"/>
</dbReference>
<dbReference type="CDD" id="cd03590">
    <property type="entry name" value="CLECT_DC-SIGN_like"/>
    <property type="match status" value="1"/>
</dbReference>
<keyword evidence="1" id="KW-0430">Lectin</keyword>
<feature type="coiled-coil region" evidence="2">
    <location>
        <begin position="90"/>
        <end position="133"/>
    </location>
</feature>
<dbReference type="Proteomes" id="UP000515152">
    <property type="component" value="Chromosome 11"/>
</dbReference>
<dbReference type="InterPro" id="IPR016186">
    <property type="entry name" value="C-type_lectin-like/link_sf"/>
</dbReference>
<evidence type="ECO:0000256" key="2">
    <source>
        <dbReference type="SAM" id="Coils"/>
    </source>
</evidence>
<evidence type="ECO:0000313" key="6">
    <source>
        <dbReference type="Proteomes" id="UP000515152"/>
    </source>
</evidence>
<dbReference type="RefSeq" id="XP_012688953.2">
    <property type="nucleotide sequence ID" value="XM_012833499.2"/>
</dbReference>
<name>A0A6P3W5K7_CLUHA</name>
<reference evidence="7" key="1">
    <citation type="submission" date="2025-08" db="UniProtKB">
        <authorList>
            <consortium name="RefSeq"/>
        </authorList>
    </citation>
    <scope>IDENTIFICATION</scope>
</reference>
<evidence type="ECO:0000256" key="4">
    <source>
        <dbReference type="SAM" id="Phobius"/>
    </source>
</evidence>